<evidence type="ECO:0000256" key="2">
    <source>
        <dbReference type="ARBA" id="ARBA00022443"/>
    </source>
</evidence>
<dbReference type="InterPro" id="IPR050384">
    <property type="entry name" value="Endophilin_SH3RF"/>
</dbReference>
<dbReference type="STRING" id="133385.A0A2T9YM44"/>
<dbReference type="PROSITE" id="PS50002">
    <property type="entry name" value="SH3"/>
    <property type="match status" value="2"/>
</dbReference>
<dbReference type="EMBL" id="MBFR01000131">
    <property type="protein sequence ID" value="PVU93344.1"/>
    <property type="molecule type" value="Genomic_DNA"/>
</dbReference>
<comment type="caution">
    <text evidence="8">The sequence shown here is derived from an EMBL/GenBank/DDBJ whole genome shotgun (WGS) entry which is preliminary data.</text>
</comment>
<dbReference type="InterPro" id="IPR001452">
    <property type="entry name" value="SH3_domain"/>
</dbReference>
<dbReference type="AlphaFoldDB" id="A0A2T9YM44"/>
<feature type="compositionally biased region" description="Polar residues" evidence="6">
    <location>
        <begin position="208"/>
        <end position="229"/>
    </location>
</feature>
<evidence type="ECO:0000256" key="1">
    <source>
        <dbReference type="ARBA" id="ARBA00004170"/>
    </source>
</evidence>
<dbReference type="PANTHER" id="PTHR14167:SF81">
    <property type="entry name" value="ENDOPHILIN-A"/>
    <property type="match status" value="1"/>
</dbReference>
<dbReference type="PANTHER" id="PTHR14167">
    <property type="entry name" value="SH3 DOMAIN-CONTAINING"/>
    <property type="match status" value="1"/>
</dbReference>
<evidence type="ECO:0000256" key="5">
    <source>
        <dbReference type="PROSITE-ProRule" id="PRU00192"/>
    </source>
</evidence>
<feature type="domain" description="SH3" evidence="7">
    <location>
        <begin position="77"/>
        <end position="135"/>
    </location>
</feature>
<evidence type="ECO:0000313" key="8">
    <source>
        <dbReference type="EMBL" id="PVU93344.1"/>
    </source>
</evidence>
<evidence type="ECO:0000256" key="3">
    <source>
        <dbReference type="ARBA" id="ARBA00023054"/>
    </source>
</evidence>
<dbReference type="OrthoDB" id="5596345at2759"/>
<sequence>MNINAKTLFLAKAISDYNNQKHDELELFSGDIVEVKETEFDSWWVGINQRTGTHGWFPANFVKKIEETPPARPRPKKAFRKALVLNDYAACEEDDLELHKGSIVEILEEFDSWFLGRDGAKVGTFPSSFVQVLSGEQLLKYQEITRRSFTPEIKTSVSSISAPALPYRSNSHAKSPVISNKENTEHQNLLPGQPHITSTAPDHLEYTGRTSLDSGSVEDNNDNKQSVSRNKTKSRFSRVFSGIKGKKTENASSTDSQNPTQNSNYKFLPLLIFSVPVS</sequence>
<dbReference type="Proteomes" id="UP000245383">
    <property type="component" value="Unassembled WGS sequence"/>
</dbReference>
<feature type="domain" description="SH3" evidence="7">
    <location>
        <begin position="6"/>
        <end position="67"/>
    </location>
</feature>
<keyword evidence="9" id="KW-1185">Reference proteome</keyword>
<dbReference type="Pfam" id="PF14604">
    <property type="entry name" value="SH3_9"/>
    <property type="match status" value="1"/>
</dbReference>
<dbReference type="InterPro" id="IPR036028">
    <property type="entry name" value="SH3-like_dom_sf"/>
</dbReference>
<accession>A0A2T9YM44</accession>
<organism evidence="8 9">
    <name type="scientific">Smittium simulii</name>
    <dbReference type="NCBI Taxonomy" id="133385"/>
    <lineage>
        <taxon>Eukaryota</taxon>
        <taxon>Fungi</taxon>
        <taxon>Fungi incertae sedis</taxon>
        <taxon>Zoopagomycota</taxon>
        <taxon>Kickxellomycotina</taxon>
        <taxon>Harpellomycetes</taxon>
        <taxon>Harpellales</taxon>
        <taxon>Legeriomycetaceae</taxon>
        <taxon>Smittium</taxon>
    </lineage>
</organism>
<evidence type="ECO:0000259" key="7">
    <source>
        <dbReference type="PROSITE" id="PS50002"/>
    </source>
</evidence>
<feature type="region of interest" description="Disordered" evidence="6">
    <location>
        <begin position="208"/>
        <end position="263"/>
    </location>
</feature>
<evidence type="ECO:0000256" key="4">
    <source>
        <dbReference type="ARBA" id="ARBA00023136"/>
    </source>
</evidence>
<keyword evidence="2 5" id="KW-0728">SH3 domain</keyword>
<dbReference type="SUPFAM" id="SSF50044">
    <property type="entry name" value="SH3-domain"/>
    <property type="match status" value="2"/>
</dbReference>
<proteinExistence type="predicted"/>
<keyword evidence="4" id="KW-0472">Membrane</keyword>
<dbReference type="Gene3D" id="2.30.30.40">
    <property type="entry name" value="SH3 Domains"/>
    <property type="match status" value="2"/>
</dbReference>
<gene>
    <name evidence="8" type="ORF">BB561_003323</name>
</gene>
<name>A0A2T9YM44_9FUNG</name>
<dbReference type="Pfam" id="PF00018">
    <property type="entry name" value="SH3_1"/>
    <property type="match status" value="1"/>
</dbReference>
<reference evidence="8 9" key="1">
    <citation type="journal article" date="2018" name="MBio">
        <title>Comparative Genomics Reveals the Core Gene Toolbox for the Fungus-Insect Symbiosis.</title>
        <authorList>
            <person name="Wang Y."/>
            <person name="Stata M."/>
            <person name="Wang W."/>
            <person name="Stajich J.E."/>
            <person name="White M.M."/>
            <person name="Moncalvo J.M."/>
        </authorList>
    </citation>
    <scope>NUCLEOTIDE SEQUENCE [LARGE SCALE GENOMIC DNA]</scope>
    <source>
        <strain evidence="8 9">SWE-8-4</strain>
    </source>
</reference>
<feature type="compositionally biased region" description="Polar residues" evidence="6">
    <location>
        <begin position="250"/>
        <end position="263"/>
    </location>
</feature>
<comment type="subcellular location">
    <subcellularLocation>
        <location evidence="1">Membrane</location>
        <topology evidence="1">Peripheral membrane protein</topology>
    </subcellularLocation>
</comment>
<dbReference type="SMART" id="SM00326">
    <property type="entry name" value="SH3"/>
    <property type="match status" value="2"/>
</dbReference>
<evidence type="ECO:0000256" key="6">
    <source>
        <dbReference type="SAM" id="MobiDB-lite"/>
    </source>
</evidence>
<evidence type="ECO:0000313" key="9">
    <source>
        <dbReference type="Proteomes" id="UP000245383"/>
    </source>
</evidence>
<protein>
    <recommendedName>
        <fullName evidence="7">SH3 domain-containing protein</fullName>
    </recommendedName>
</protein>
<keyword evidence="3" id="KW-0175">Coiled coil</keyword>